<dbReference type="InterPro" id="IPR052598">
    <property type="entry name" value="IgSF_CEA-related"/>
</dbReference>
<evidence type="ECO:0000256" key="3">
    <source>
        <dbReference type="ARBA" id="ARBA00023180"/>
    </source>
</evidence>
<dbReference type="InterPro" id="IPR007110">
    <property type="entry name" value="Ig-like_dom"/>
</dbReference>
<keyword evidence="2" id="KW-1015">Disulfide bond</keyword>
<dbReference type="InterPro" id="IPR013783">
    <property type="entry name" value="Ig-like_fold"/>
</dbReference>
<evidence type="ECO:0000256" key="2">
    <source>
        <dbReference type="ARBA" id="ARBA00023157"/>
    </source>
</evidence>
<evidence type="ECO:0000256" key="1">
    <source>
        <dbReference type="ARBA" id="ARBA00022729"/>
    </source>
</evidence>
<keyword evidence="4" id="KW-0393">Immunoglobulin domain</keyword>
<evidence type="ECO:0000256" key="5">
    <source>
        <dbReference type="SAM" id="SignalP"/>
    </source>
</evidence>
<sequence length="674" mass="73304">METIQLLILGGLLGSASGAGLLIDSVDAAVGSSAIFTTSLAPTQTPFISITWQIGTKNIITSNTGNFTAPEYEDRITLFISTGSLELRNVVQKDAGTYRVTVIPAAGPQMLGTTTLTVQDPVSNVSVTINNTDLIEFNSSVSLSCSASGSSLSFLWLNGSSEVTSSDRVHLTDGGATLTIATVQRFDQGPLRCLVTNTVSERTSEDVYLPIIYGPYDVTINCPHRLEAGQAVAIVCSAESVPAATYSWVFNGAELANNSELLLKSSIAKSDTGKYICEATNAVTGRSLSVEHILSIQDFSNCDCMNAVGRDSRYLTFSSCFLHFHSNSNYPAHLKGFVEKRSVKEQRSDVYKITKPEVNDLYVAPSKECVMGKGSYQLAPEWSSRGHSYVHHQPKTSGETLPHCELELQRGQHHHLHQHQCDRARVHQSHLLDRRTGALELRRLVSEDSGEYTVTITPDGELQKEGKTTLTVYALVTDAVIHSPSLVLIEDETFTNLTCEASGSISTRVWTKDGHPLQADDRVSFSINKKTVYIHPVHSSSHGNYQCQVSNPVSSKTAAYNLTVNYGPHNVSIVGPYSSSLGQRVDLRCRADSIPPALFSWNFNGNDTQVNGSVYVIEHLGLDSIGNYTCTAYNTVTRLGNSTVLSLRASCSAPCCDKYLFANHCEDIEVYSGR</sequence>
<comment type="caution">
    <text evidence="7">The sequence shown here is derived from an EMBL/GenBank/DDBJ whole genome shotgun (WGS) entry which is preliminary data.</text>
</comment>
<name>A0AAW0N9F0_9GOBI</name>
<feature type="domain" description="Ig-like" evidence="6">
    <location>
        <begin position="568"/>
        <end position="646"/>
    </location>
</feature>
<feature type="domain" description="Ig-like" evidence="6">
    <location>
        <begin position="121"/>
        <end position="204"/>
    </location>
</feature>
<organism evidence="7 8">
    <name type="scientific">Mugilogobius chulae</name>
    <name type="common">yellowstripe goby</name>
    <dbReference type="NCBI Taxonomy" id="88201"/>
    <lineage>
        <taxon>Eukaryota</taxon>
        <taxon>Metazoa</taxon>
        <taxon>Chordata</taxon>
        <taxon>Craniata</taxon>
        <taxon>Vertebrata</taxon>
        <taxon>Euteleostomi</taxon>
        <taxon>Actinopterygii</taxon>
        <taxon>Neopterygii</taxon>
        <taxon>Teleostei</taxon>
        <taxon>Neoteleostei</taxon>
        <taxon>Acanthomorphata</taxon>
        <taxon>Gobiaria</taxon>
        <taxon>Gobiiformes</taxon>
        <taxon>Gobioidei</taxon>
        <taxon>Gobiidae</taxon>
        <taxon>Gobionellinae</taxon>
        <taxon>Mugilogobius</taxon>
    </lineage>
</organism>
<feature type="domain" description="Ig-like" evidence="6">
    <location>
        <begin position="458"/>
        <end position="565"/>
    </location>
</feature>
<dbReference type="PANTHER" id="PTHR44337">
    <property type="entry name" value="CARCINOEMBRYONIC ANTIGEN-RELATED CELL ADHESION MOLECULE 8"/>
    <property type="match status" value="1"/>
</dbReference>
<dbReference type="Gene3D" id="2.60.40.10">
    <property type="entry name" value="Immunoglobulins"/>
    <property type="match status" value="6"/>
</dbReference>
<dbReference type="InterPro" id="IPR003599">
    <property type="entry name" value="Ig_sub"/>
</dbReference>
<dbReference type="InterPro" id="IPR036179">
    <property type="entry name" value="Ig-like_dom_sf"/>
</dbReference>
<evidence type="ECO:0000259" key="6">
    <source>
        <dbReference type="PROSITE" id="PS50835"/>
    </source>
</evidence>
<dbReference type="PROSITE" id="PS50835">
    <property type="entry name" value="IG_LIKE"/>
    <property type="match status" value="4"/>
</dbReference>
<evidence type="ECO:0000313" key="8">
    <source>
        <dbReference type="Proteomes" id="UP001460270"/>
    </source>
</evidence>
<dbReference type="SMART" id="SM00408">
    <property type="entry name" value="IGc2"/>
    <property type="match status" value="4"/>
</dbReference>
<proteinExistence type="predicted"/>
<dbReference type="Pfam" id="PF13927">
    <property type="entry name" value="Ig_3"/>
    <property type="match status" value="2"/>
</dbReference>
<evidence type="ECO:0000256" key="4">
    <source>
        <dbReference type="ARBA" id="ARBA00023319"/>
    </source>
</evidence>
<feature type="signal peptide" evidence="5">
    <location>
        <begin position="1"/>
        <end position="18"/>
    </location>
</feature>
<dbReference type="SMART" id="SM00409">
    <property type="entry name" value="IG"/>
    <property type="match status" value="6"/>
</dbReference>
<dbReference type="InterPro" id="IPR013151">
    <property type="entry name" value="Immunoglobulin_dom"/>
</dbReference>
<dbReference type="Pfam" id="PF00047">
    <property type="entry name" value="ig"/>
    <property type="match status" value="1"/>
</dbReference>
<dbReference type="PANTHER" id="PTHR44337:SF16">
    <property type="entry name" value="CARCINOEMBRYONIC ANTIGEN-RELATED CELL ADHESION MOLECULE 20-LIKE-RELATED"/>
    <property type="match status" value="1"/>
</dbReference>
<keyword evidence="1 5" id="KW-0732">Signal</keyword>
<dbReference type="SUPFAM" id="SSF48726">
    <property type="entry name" value="Immunoglobulin"/>
    <property type="match status" value="5"/>
</dbReference>
<dbReference type="InterPro" id="IPR013098">
    <property type="entry name" value="Ig_I-set"/>
</dbReference>
<reference evidence="8" key="1">
    <citation type="submission" date="2024-04" db="EMBL/GenBank/DDBJ databases">
        <title>Salinicola lusitanus LLJ914,a marine bacterium isolated from the Okinawa Trough.</title>
        <authorList>
            <person name="Li J."/>
        </authorList>
    </citation>
    <scope>NUCLEOTIDE SEQUENCE [LARGE SCALE GENOMIC DNA]</scope>
</reference>
<keyword evidence="8" id="KW-1185">Reference proteome</keyword>
<protein>
    <recommendedName>
        <fullName evidence="6">Ig-like domain-containing protein</fullName>
    </recommendedName>
</protein>
<keyword evidence="3" id="KW-0325">Glycoprotein</keyword>
<dbReference type="InterPro" id="IPR003598">
    <property type="entry name" value="Ig_sub2"/>
</dbReference>
<feature type="domain" description="Ig-like" evidence="6">
    <location>
        <begin position="215"/>
        <end position="289"/>
    </location>
</feature>
<dbReference type="EMBL" id="JBBPFD010000019">
    <property type="protein sequence ID" value="KAK7886850.1"/>
    <property type="molecule type" value="Genomic_DNA"/>
</dbReference>
<accession>A0AAW0N9F0</accession>
<gene>
    <name evidence="7" type="ORF">WMY93_026471</name>
</gene>
<dbReference type="Pfam" id="PF07679">
    <property type="entry name" value="I-set"/>
    <property type="match status" value="2"/>
</dbReference>
<feature type="chain" id="PRO_5043665133" description="Ig-like domain-containing protein" evidence="5">
    <location>
        <begin position="19"/>
        <end position="674"/>
    </location>
</feature>
<dbReference type="AlphaFoldDB" id="A0AAW0N9F0"/>
<dbReference type="Proteomes" id="UP001460270">
    <property type="component" value="Unassembled WGS sequence"/>
</dbReference>
<evidence type="ECO:0000313" key="7">
    <source>
        <dbReference type="EMBL" id="KAK7886850.1"/>
    </source>
</evidence>